<evidence type="ECO:0000313" key="1">
    <source>
        <dbReference type="EMBL" id="GBR74607.1"/>
    </source>
</evidence>
<accession>A0A388TDH7</accession>
<name>A0A388TDH7_TERA1</name>
<protein>
    <submittedName>
        <fullName evidence="1">Uncharacterized protein</fullName>
    </submittedName>
</protein>
<evidence type="ECO:0000313" key="2">
    <source>
        <dbReference type="Proteomes" id="UP000269352"/>
    </source>
</evidence>
<dbReference type="AlphaFoldDB" id="A0A388TDH7"/>
<organism evidence="1 2">
    <name type="scientific">Termititenax aidoneus</name>
    <dbReference type="NCBI Taxonomy" id="2218524"/>
    <lineage>
        <taxon>Bacteria</taxon>
        <taxon>Bacillati</taxon>
        <taxon>Candidatus Margulisiibacteriota</taxon>
        <taxon>Candidatus Termititenacia</taxon>
        <taxon>Candidatus Termititenacales</taxon>
        <taxon>Candidatus Termititenacaceae</taxon>
        <taxon>Candidatus Termititenax</taxon>
    </lineage>
</organism>
<comment type="caution">
    <text evidence="1">The sequence shown here is derived from an EMBL/GenBank/DDBJ whole genome shotgun (WGS) entry which is preliminary data.</text>
</comment>
<dbReference type="EMBL" id="BGZN01000058">
    <property type="protein sequence ID" value="GBR74607.1"/>
    <property type="molecule type" value="Genomic_DNA"/>
</dbReference>
<proteinExistence type="predicted"/>
<dbReference type="Proteomes" id="UP000269352">
    <property type="component" value="Unassembled WGS sequence"/>
</dbReference>
<sequence length="94" mass="11107">MIFKKINNVLINVFKEHEPDLVGQIVVSMDYWPSYTSQSFGMATKKILDACCGGRMMWFDKHHPDVLYVDSRKLECDLFEYRNFSDHRHFSIKG</sequence>
<reference evidence="1 2" key="1">
    <citation type="journal article" date="2019" name="ISME J.">
        <title>Genome analyses of uncultured TG2/ZB3 bacteria in 'Margulisbacteria' specifically attached to ectosymbiotic spirochetes of protists in the termite gut.</title>
        <authorList>
            <person name="Utami Y.D."/>
            <person name="Kuwahara H."/>
            <person name="Igai K."/>
            <person name="Murakami T."/>
            <person name="Sugaya K."/>
            <person name="Morikawa T."/>
            <person name="Nagura Y."/>
            <person name="Yuki M."/>
            <person name="Deevong P."/>
            <person name="Inoue T."/>
            <person name="Kihara K."/>
            <person name="Lo N."/>
            <person name="Yamada A."/>
            <person name="Ohkuma M."/>
            <person name="Hongoh Y."/>
        </authorList>
    </citation>
    <scope>NUCLEOTIDE SEQUENCE [LARGE SCALE GENOMIC DNA]</scope>
    <source>
        <strain evidence="1">NkOx7-01</strain>
    </source>
</reference>
<keyword evidence="2" id="KW-1185">Reference proteome</keyword>
<gene>
    <name evidence="1" type="ORF">NO1_1754</name>
</gene>